<dbReference type="EMBL" id="JAVIJP010000039">
    <property type="protein sequence ID" value="KAL3627076.1"/>
    <property type="molecule type" value="Genomic_DNA"/>
</dbReference>
<proteinExistence type="predicted"/>
<evidence type="ECO:0000313" key="3">
    <source>
        <dbReference type="Proteomes" id="UP001632038"/>
    </source>
</evidence>
<dbReference type="PANTHER" id="PTHR47723">
    <property type="entry name" value="OS05G0353850 PROTEIN"/>
    <property type="match status" value="1"/>
</dbReference>
<dbReference type="AlphaFoldDB" id="A0ABD3CCM1"/>
<reference evidence="3" key="1">
    <citation type="journal article" date="2024" name="IScience">
        <title>Strigolactones Initiate the Formation of Haustorium-like Structures in Castilleja.</title>
        <authorList>
            <person name="Buerger M."/>
            <person name="Peterson D."/>
            <person name="Chory J."/>
        </authorList>
    </citation>
    <scope>NUCLEOTIDE SEQUENCE [LARGE SCALE GENOMIC DNA]</scope>
</reference>
<protein>
    <recommendedName>
        <fullName evidence="1">RNase H type-1 domain-containing protein</fullName>
    </recommendedName>
</protein>
<dbReference type="PANTHER" id="PTHR47723:SF24">
    <property type="entry name" value="RNASE H TYPE-1 DOMAIN-CONTAINING PROTEIN"/>
    <property type="match status" value="1"/>
</dbReference>
<evidence type="ECO:0000259" key="1">
    <source>
        <dbReference type="Pfam" id="PF13456"/>
    </source>
</evidence>
<keyword evidence="3" id="KW-1185">Reference proteome</keyword>
<gene>
    <name evidence="2" type="ORF">CASFOL_028439</name>
</gene>
<dbReference type="Proteomes" id="UP001632038">
    <property type="component" value="Unassembled WGS sequence"/>
</dbReference>
<sequence length="340" mass="38171">MDSMIRSFWWGTNSNGNSLCLKSWDSLCSPKSVGGLGLRRMRDLNTALLSKQAWNIASDKNTLWVKLIKSKYLRGNSFLHADLYCKAGSWFWKDVLSCRNIVKSGAVFQVNNNSEVAIWLEPWIPSVPNFIPNRDVCPNNLSLSLVRDLIDDNTLSWNVNTLYATFTPEITKEIIKIQISPDQKLEFIIFNAILWDKVWFNRNIILHGGKVIPANKLLLLISVQAKDHWDSYAQANKKRSSSNQRWIPPPVGWLKINTDAAFANGESTSGIIIKNHPGSIVPAATFKHNCPDVITAECLALHDACIIANFLKIKNAAFHSDCINAVTSIIQGPVNCFWSC</sequence>
<comment type="caution">
    <text evidence="2">The sequence shown here is derived from an EMBL/GenBank/DDBJ whole genome shotgun (WGS) entry which is preliminary data.</text>
</comment>
<dbReference type="InterPro" id="IPR053151">
    <property type="entry name" value="RNase_H-like"/>
</dbReference>
<organism evidence="2 3">
    <name type="scientific">Castilleja foliolosa</name>
    <dbReference type="NCBI Taxonomy" id="1961234"/>
    <lineage>
        <taxon>Eukaryota</taxon>
        <taxon>Viridiplantae</taxon>
        <taxon>Streptophyta</taxon>
        <taxon>Embryophyta</taxon>
        <taxon>Tracheophyta</taxon>
        <taxon>Spermatophyta</taxon>
        <taxon>Magnoliopsida</taxon>
        <taxon>eudicotyledons</taxon>
        <taxon>Gunneridae</taxon>
        <taxon>Pentapetalae</taxon>
        <taxon>asterids</taxon>
        <taxon>lamiids</taxon>
        <taxon>Lamiales</taxon>
        <taxon>Orobanchaceae</taxon>
        <taxon>Pedicularideae</taxon>
        <taxon>Castillejinae</taxon>
        <taxon>Castilleja</taxon>
    </lineage>
</organism>
<name>A0ABD3CCM1_9LAMI</name>
<accession>A0ABD3CCM1</accession>
<evidence type="ECO:0000313" key="2">
    <source>
        <dbReference type="EMBL" id="KAL3627076.1"/>
    </source>
</evidence>
<dbReference type="Pfam" id="PF13456">
    <property type="entry name" value="RVT_3"/>
    <property type="match status" value="1"/>
</dbReference>
<dbReference type="InterPro" id="IPR002156">
    <property type="entry name" value="RNaseH_domain"/>
</dbReference>
<feature type="domain" description="RNase H type-1" evidence="1">
    <location>
        <begin position="257"/>
        <end position="330"/>
    </location>
</feature>